<dbReference type="Proteomes" id="UP001229651">
    <property type="component" value="Unassembled WGS sequence"/>
</dbReference>
<dbReference type="Gene3D" id="3.40.50.720">
    <property type="entry name" value="NAD(P)-binding Rossmann-like Domain"/>
    <property type="match status" value="1"/>
</dbReference>
<accession>A0ABU0F1D9</accession>
<evidence type="ECO:0000256" key="1">
    <source>
        <dbReference type="ARBA" id="ARBA00006484"/>
    </source>
</evidence>
<evidence type="ECO:0000313" key="2">
    <source>
        <dbReference type="EMBL" id="MDQ0381391.1"/>
    </source>
</evidence>
<dbReference type="CDD" id="cd05233">
    <property type="entry name" value="SDR_c"/>
    <property type="match status" value="1"/>
</dbReference>
<dbReference type="PANTHER" id="PTHR43943">
    <property type="entry name" value="DEHYDROGENASE/REDUCTASE (SDR FAMILY) MEMBER 4"/>
    <property type="match status" value="1"/>
</dbReference>
<gene>
    <name evidence="2" type="ORF">FB470_005385</name>
</gene>
<protein>
    <submittedName>
        <fullName evidence="2">3-oxoacyl-[acyl-carrier protein] reductase</fullName>
        <ecNumber evidence="2">1.1.1.100</ecNumber>
    </submittedName>
</protein>
<evidence type="ECO:0000313" key="3">
    <source>
        <dbReference type="Proteomes" id="UP001229651"/>
    </source>
</evidence>
<dbReference type="InterPro" id="IPR002347">
    <property type="entry name" value="SDR_fam"/>
</dbReference>
<organism evidence="2 3">
    <name type="scientific">Amycolatopsis thermophila</name>
    <dbReference type="NCBI Taxonomy" id="206084"/>
    <lineage>
        <taxon>Bacteria</taxon>
        <taxon>Bacillati</taxon>
        <taxon>Actinomycetota</taxon>
        <taxon>Actinomycetes</taxon>
        <taxon>Pseudonocardiales</taxon>
        <taxon>Pseudonocardiaceae</taxon>
        <taxon>Amycolatopsis</taxon>
    </lineage>
</organism>
<name>A0ABU0F1D9_9PSEU</name>
<dbReference type="EMBL" id="JAUSUT010000001">
    <property type="protein sequence ID" value="MDQ0381391.1"/>
    <property type="molecule type" value="Genomic_DNA"/>
</dbReference>
<keyword evidence="2" id="KW-0560">Oxidoreductase</keyword>
<dbReference type="PANTHER" id="PTHR43943:SF2">
    <property type="entry name" value="DEHYDROGENASE_REDUCTASE 4"/>
    <property type="match status" value="1"/>
</dbReference>
<dbReference type="GO" id="GO:0004316">
    <property type="term" value="F:3-oxoacyl-[acyl-carrier-protein] reductase (NADPH) activity"/>
    <property type="evidence" value="ECO:0007669"/>
    <property type="project" value="UniProtKB-EC"/>
</dbReference>
<dbReference type="InterPro" id="IPR036291">
    <property type="entry name" value="NAD(P)-bd_dom_sf"/>
</dbReference>
<sequence length="254" mass="26007">MTVPGKFGGRTAIVTGASRGIGFAIAERLVSEGARVVITARQKEALDEAVARLGGPEVALAVAGKADDTAHQAEAVGQAVERFGSLDMLVNNAGVNPWYGPMVELDLGVARKVVEVNCIAALSWVQHAHRAWMGEHGGAIVNVASHSAISPAPGVGFYGASKAMLVAMTRLLAVELGPDIRVNAVAPAVVKTKFAAALYEGREEQLAAAYPLKRLGEPDDVGGAVAFLLSGDASLLTGHLLVVDGGVTLAGVTA</sequence>
<dbReference type="NCBIfam" id="NF005559">
    <property type="entry name" value="PRK07231.1"/>
    <property type="match status" value="1"/>
</dbReference>
<dbReference type="PRINTS" id="PR00080">
    <property type="entry name" value="SDRFAMILY"/>
</dbReference>
<reference evidence="2 3" key="1">
    <citation type="submission" date="2023-07" db="EMBL/GenBank/DDBJ databases">
        <title>Sequencing the genomes of 1000 actinobacteria strains.</title>
        <authorList>
            <person name="Klenk H.-P."/>
        </authorList>
    </citation>
    <scope>NUCLEOTIDE SEQUENCE [LARGE SCALE GENOMIC DNA]</scope>
    <source>
        <strain evidence="2 3">DSM 45805</strain>
    </source>
</reference>
<dbReference type="PRINTS" id="PR00081">
    <property type="entry name" value="GDHRDH"/>
</dbReference>
<dbReference type="EC" id="1.1.1.100" evidence="2"/>
<proteinExistence type="inferred from homology"/>
<dbReference type="SUPFAM" id="SSF51735">
    <property type="entry name" value="NAD(P)-binding Rossmann-fold domains"/>
    <property type="match status" value="1"/>
</dbReference>
<comment type="similarity">
    <text evidence="1">Belongs to the short-chain dehydrogenases/reductases (SDR) family.</text>
</comment>
<keyword evidence="3" id="KW-1185">Reference proteome</keyword>
<comment type="caution">
    <text evidence="2">The sequence shown here is derived from an EMBL/GenBank/DDBJ whole genome shotgun (WGS) entry which is preliminary data.</text>
</comment>
<dbReference type="RefSeq" id="WP_370876576.1">
    <property type="nucleotide sequence ID" value="NZ_JAUSUT010000001.1"/>
</dbReference>
<dbReference type="Pfam" id="PF13561">
    <property type="entry name" value="adh_short_C2"/>
    <property type="match status" value="1"/>
</dbReference>